<organism evidence="1">
    <name type="scientific">Rhizophora mucronata</name>
    <name type="common">Asiatic mangrove</name>
    <dbReference type="NCBI Taxonomy" id="61149"/>
    <lineage>
        <taxon>Eukaryota</taxon>
        <taxon>Viridiplantae</taxon>
        <taxon>Streptophyta</taxon>
        <taxon>Embryophyta</taxon>
        <taxon>Tracheophyta</taxon>
        <taxon>Spermatophyta</taxon>
        <taxon>Magnoliopsida</taxon>
        <taxon>eudicotyledons</taxon>
        <taxon>Gunneridae</taxon>
        <taxon>Pentapetalae</taxon>
        <taxon>rosids</taxon>
        <taxon>fabids</taxon>
        <taxon>Malpighiales</taxon>
        <taxon>Rhizophoraceae</taxon>
        <taxon>Rhizophora</taxon>
    </lineage>
</organism>
<accession>A0A2P2PJA2</accession>
<evidence type="ECO:0000313" key="1">
    <source>
        <dbReference type="EMBL" id="MBX54796.1"/>
    </source>
</evidence>
<name>A0A2P2PJA2_RHIMU</name>
<protein>
    <submittedName>
        <fullName evidence="1">Uncharacterized protein</fullName>
    </submittedName>
</protein>
<sequence>MHTHVHSRVRECISREVNGTRHFSPHNPINKNSLHNICELTVQR</sequence>
<proteinExistence type="predicted"/>
<reference evidence="1" key="1">
    <citation type="submission" date="2018-02" db="EMBL/GenBank/DDBJ databases">
        <title>Rhizophora mucronata_Transcriptome.</title>
        <authorList>
            <person name="Meera S.P."/>
            <person name="Sreeshan A."/>
            <person name="Augustine A."/>
        </authorList>
    </citation>
    <scope>NUCLEOTIDE SEQUENCE</scope>
    <source>
        <tissue evidence="1">Leaf</tissue>
    </source>
</reference>
<dbReference type="EMBL" id="GGEC01074312">
    <property type="protein sequence ID" value="MBX54796.1"/>
    <property type="molecule type" value="Transcribed_RNA"/>
</dbReference>
<dbReference type="AlphaFoldDB" id="A0A2P2PJA2"/>